<evidence type="ECO:0000259" key="2">
    <source>
        <dbReference type="Pfam" id="PF22746"/>
    </source>
</evidence>
<accession>A0A0M0KFH0</accession>
<dbReference type="InterPro" id="IPR025164">
    <property type="entry name" value="Toastrack_DUF4097"/>
</dbReference>
<feature type="domain" description="YvlB/LiaX N-terminal" evidence="2">
    <location>
        <begin position="3"/>
        <end position="32"/>
    </location>
</feature>
<name>A0A0M0KFH0_9BACI</name>
<evidence type="ECO:0000259" key="1">
    <source>
        <dbReference type="Pfam" id="PF13349"/>
    </source>
</evidence>
<dbReference type="RefSeq" id="WP_053403592.1">
    <property type="nucleotide sequence ID" value="NZ_LILC01000037.1"/>
</dbReference>
<evidence type="ECO:0000313" key="3">
    <source>
        <dbReference type="EMBL" id="KOO37163.1"/>
    </source>
</evidence>
<dbReference type="PIRSF" id="PIRSF012569">
    <property type="entry name" value="UCP012569"/>
    <property type="match status" value="1"/>
</dbReference>
<organism evidence="3 4">
    <name type="scientific">Priestia koreensis</name>
    <dbReference type="NCBI Taxonomy" id="284581"/>
    <lineage>
        <taxon>Bacteria</taxon>
        <taxon>Bacillati</taxon>
        <taxon>Bacillota</taxon>
        <taxon>Bacilli</taxon>
        <taxon>Bacillales</taxon>
        <taxon>Bacillaceae</taxon>
        <taxon>Priestia</taxon>
    </lineage>
</organism>
<keyword evidence="4" id="KW-1185">Reference proteome</keyword>
<dbReference type="AlphaFoldDB" id="A0A0M0KFH0"/>
<evidence type="ECO:0000313" key="4">
    <source>
        <dbReference type="Proteomes" id="UP000037558"/>
    </source>
</evidence>
<dbReference type="PATRIC" id="fig|284581.3.peg.3251"/>
<reference evidence="4" key="1">
    <citation type="submission" date="2015-08" db="EMBL/GenBank/DDBJ databases">
        <title>Fjat-14210 dsm16467.</title>
        <authorList>
            <person name="Liu B."/>
            <person name="Wang J."/>
            <person name="Zhu Y."/>
            <person name="Liu G."/>
            <person name="Chen Q."/>
            <person name="Chen Z."/>
            <person name="Lan J."/>
            <person name="Che J."/>
            <person name="Ge C."/>
            <person name="Shi H."/>
            <person name="Pan Z."/>
            <person name="Liu X."/>
        </authorList>
    </citation>
    <scope>NUCLEOTIDE SEQUENCE [LARGE SCALE GENOMIC DNA]</scope>
    <source>
        <strain evidence="4">DSM 16467</strain>
    </source>
</reference>
<proteinExistence type="predicted"/>
<gene>
    <name evidence="3" type="ORF">AMD01_22010</name>
</gene>
<dbReference type="OrthoDB" id="2240743at2"/>
<dbReference type="InterPro" id="IPR053959">
    <property type="entry name" value="YvlB/LiaX_N"/>
</dbReference>
<dbReference type="InterPro" id="IPR016599">
    <property type="entry name" value="UCP012569"/>
</dbReference>
<sequence length="365" mass="40608">MDKKKQILQMVEDGKLSVDEALVLLNSLENESSTGQQVSSSKDVSTVVLDKEPKAFYKEKVVTPPLKEKLMGFVNQTLKKVKDVDLDFNFGPSVDVQHIFQHAEAYLSELDIDVANGSVTLIPWQSQDVRIECEAKVYKATSQDEARKMFLQDVVFSIENGKLRFTIQKKQMKVAAKIYVPEFTYDRIKVRMFNGPIEGAKLMVKDLKAKTANGGVAFSELRGESVELETANGHILLKDSYMLKCEAETINGSIDIAGDYERTDIQTFNGSIKYYLSGDRGKKAYFKSTTGSIDVVIPDSLDLEGTLRSNLGNFNCLVENLEILDEKSETVQKSLQFKTHLGSSSPMKIVAESKTGSITLKPSKG</sequence>
<dbReference type="Pfam" id="PF22746">
    <property type="entry name" value="SHOCT-like_DUF2089-C"/>
    <property type="match status" value="1"/>
</dbReference>
<comment type="caution">
    <text evidence="3">The sequence shown here is derived from an EMBL/GenBank/DDBJ whole genome shotgun (WGS) entry which is preliminary data.</text>
</comment>
<feature type="domain" description="DUF4097" evidence="1">
    <location>
        <begin position="108"/>
        <end position="330"/>
    </location>
</feature>
<protein>
    <submittedName>
        <fullName evidence="3">Uncharacterized protein</fullName>
    </submittedName>
</protein>
<dbReference type="Proteomes" id="UP000037558">
    <property type="component" value="Unassembled WGS sequence"/>
</dbReference>
<dbReference type="STRING" id="284581.AMD01_22010"/>
<dbReference type="EMBL" id="LILC01000037">
    <property type="protein sequence ID" value="KOO37163.1"/>
    <property type="molecule type" value="Genomic_DNA"/>
</dbReference>
<dbReference type="Pfam" id="PF13349">
    <property type="entry name" value="DUF4097"/>
    <property type="match status" value="1"/>
</dbReference>